<comment type="caution">
    <text evidence="1">The sequence shown here is derived from an EMBL/GenBank/DDBJ whole genome shotgun (WGS) entry which is preliminary data.</text>
</comment>
<sequence>MTDTDLTRDHTGLTETFAARRYFRKFEMITTHLDRVAAAMGQEGRFSRTELDVVRAYVGLLANTFNALAGKYLMTGRDTGQFFGSLAIDRRESGFPVAAELLTMANDAQQAERHLRNMPSVAEYKSQMVGQIVGQLQIPTRLQFALSQRLYYEELQKGALFWAQNDPQAIWRGNNGDERRNPRRRFLLHWAVYDSQVNLPVIYLMEVEDTGKRGLPKDEYRWPEVQRHLMAQAMAGLKLLTIAKGFDEDFDDLHPKFLRRIHVGPMHSSAFTAQTGPLHQVLEDARAPAGEDWALAWTVEELESERVDEERKGWFGKVEREVFALDPFSGRGAETGATRMERAIILPQRPFQALAELNPPGFHDVRKFVVSPGGRVLSYR</sequence>
<proteinExistence type="predicted"/>
<gene>
    <name evidence="1" type="ORF">ACMU_14565</name>
</gene>
<dbReference type="RefSeq" id="WP_035260120.1">
    <property type="nucleotide sequence ID" value="NZ_JFKE01000005.1"/>
</dbReference>
<organism evidence="1 2">
    <name type="scientific">Actibacterium mucosum KCTC 23349</name>
    <dbReference type="NCBI Taxonomy" id="1454373"/>
    <lineage>
        <taxon>Bacteria</taxon>
        <taxon>Pseudomonadati</taxon>
        <taxon>Pseudomonadota</taxon>
        <taxon>Alphaproteobacteria</taxon>
        <taxon>Rhodobacterales</taxon>
        <taxon>Roseobacteraceae</taxon>
        <taxon>Actibacterium</taxon>
    </lineage>
</organism>
<protein>
    <submittedName>
        <fullName evidence="1">Uncharacterized protein</fullName>
    </submittedName>
</protein>
<dbReference type="STRING" id="1454373.ACMU_14565"/>
<keyword evidence="2" id="KW-1185">Reference proteome</keyword>
<dbReference type="Proteomes" id="UP000026249">
    <property type="component" value="Unassembled WGS sequence"/>
</dbReference>
<accession>A0A037ZH93</accession>
<evidence type="ECO:0000313" key="2">
    <source>
        <dbReference type="Proteomes" id="UP000026249"/>
    </source>
</evidence>
<evidence type="ECO:0000313" key="1">
    <source>
        <dbReference type="EMBL" id="KAJ54979.1"/>
    </source>
</evidence>
<name>A0A037ZH93_9RHOB</name>
<dbReference type="OrthoDB" id="6140227at2"/>
<reference evidence="1 2" key="1">
    <citation type="submission" date="2014-03" db="EMBL/GenBank/DDBJ databases">
        <title>Draft Genome Sequence of Actibacterium mucosum KCTC 23349, a Marine Alphaproteobacterium with Complex Ionic Requirements Isolated from Mediterranean Seawater at Malvarrosa Beach, Valencia, Spain.</title>
        <authorList>
            <person name="Arahal D.R."/>
            <person name="Shao Z."/>
            <person name="Lai Q."/>
            <person name="Pujalte M.J."/>
        </authorList>
    </citation>
    <scope>NUCLEOTIDE SEQUENCE [LARGE SCALE GENOMIC DNA]</scope>
    <source>
        <strain evidence="1 2">KCTC 23349</strain>
    </source>
</reference>
<dbReference type="EMBL" id="JFKE01000005">
    <property type="protein sequence ID" value="KAJ54979.1"/>
    <property type="molecule type" value="Genomic_DNA"/>
</dbReference>
<dbReference type="AlphaFoldDB" id="A0A037ZH93"/>